<dbReference type="AlphaFoldDB" id="A0A4Q9PEF5"/>
<evidence type="ECO:0000313" key="2">
    <source>
        <dbReference type="Proteomes" id="UP000292082"/>
    </source>
</evidence>
<sequence length="66" mass="7530">MILELLRTASVPRVFLKETRQYRSYPRLSSVLPPKQNVLQALPRSSTIPQVVFDSGESLRRAIMMG</sequence>
<keyword evidence="2" id="KW-1185">Reference proteome</keyword>
<name>A0A4Q9PEF5_9APHY</name>
<evidence type="ECO:0000313" key="1">
    <source>
        <dbReference type="EMBL" id="TBU53294.1"/>
    </source>
</evidence>
<protein>
    <submittedName>
        <fullName evidence="1">Uncharacterized protein</fullName>
    </submittedName>
</protein>
<organism evidence="1 2">
    <name type="scientific">Dichomitus squalens</name>
    <dbReference type="NCBI Taxonomy" id="114155"/>
    <lineage>
        <taxon>Eukaryota</taxon>
        <taxon>Fungi</taxon>
        <taxon>Dikarya</taxon>
        <taxon>Basidiomycota</taxon>
        <taxon>Agaricomycotina</taxon>
        <taxon>Agaricomycetes</taxon>
        <taxon>Polyporales</taxon>
        <taxon>Polyporaceae</taxon>
        <taxon>Dichomitus</taxon>
    </lineage>
</organism>
<proteinExistence type="predicted"/>
<accession>A0A4Q9PEF5</accession>
<dbReference type="EMBL" id="ML145218">
    <property type="protein sequence ID" value="TBU53294.1"/>
    <property type="molecule type" value="Genomic_DNA"/>
</dbReference>
<dbReference type="Proteomes" id="UP000292082">
    <property type="component" value="Unassembled WGS sequence"/>
</dbReference>
<reference evidence="1 2" key="1">
    <citation type="submission" date="2019-01" db="EMBL/GenBank/DDBJ databases">
        <title>Draft genome sequences of three monokaryotic isolates of the white-rot basidiomycete fungus Dichomitus squalens.</title>
        <authorList>
            <consortium name="DOE Joint Genome Institute"/>
            <person name="Lopez S.C."/>
            <person name="Andreopoulos B."/>
            <person name="Pangilinan J."/>
            <person name="Lipzen A."/>
            <person name="Riley R."/>
            <person name="Ahrendt S."/>
            <person name="Ng V."/>
            <person name="Barry K."/>
            <person name="Daum C."/>
            <person name="Grigoriev I.V."/>
            <person name="Hilden K.S."/>
            <person name="Makela M.R."/>
            <person name="de Vries R.P."/>
        </authorList>
    </citation>
    <scope>NUCLEOTIDE SEQUENCE [LARGE SCALE GENOMIC DNA]</scope>
    <source>
        <strain evidence="1 2">CBS 464.89</strain>
    </source>
</reference>
<gene>
    <name evidence="1" type="ORF">BD310DRAFT_162860</name>
</gene>